<dbReference type="PANTHER" id="PTHR33619">
    <property type="entry name" value="POLYSACCHARIDE EXPORT PROTEIN GFCE-RELATED"/>
    <property type="match status" value="1"/>
</dbReference>
<keyword evidence="1" id="KW-0732">Signal</keyword>
<dbReference type="InterPro" id="IPR019554">
    <property type="entry name" value="Soluble_ligand-bd"/>
</dbReference>
<feature type="transmembrane region" description="Helical" evidence="2">
    <location>
        <begin position="46"/>
        <end position="63"/>
    </location>
</feature>
<dbReference type="STRING" id="688269.Theth_1618"/>
<evidence type="ECO:0000259" key="4">
    <source>
        <dbReference type="Pfam" id="PF10531"/>
    </source>
</evidence>
<dbReference type="Pfam" id="PF02563">
    <property type="entry name" value="Poly_export"/>
    <property type="match status" value="1"/>
</dbReference>
<sequence>MCNAKTTTNIAFAGADNNHTLSHGEMVACCVNKLKLIGVNRVHKKLIVLFLLTVSLLGLAYTVRVGDTLRIEIYPENQTFTRTVKVLWDGTIPYPYLGNYPAAGKTVEQIKTDLEAHVRKYLRDFSMTVYVIEYAPMYVFIQGALNRPFDISFKPQVTLSELILRLQLSKDDPVDFSNVKVIRNGKVMNFNLLPLFYEGKLEQDIILQEGDAIHLPPLVYPQLVQVTGAYSLIERYTPDLTLRALLAKLGTLNKNTAVVESARLYIDGKVLTIDLEKVIAGLEDYKLSPGSHLYIPQREDRYAYIVGYVTNPGQKTFLPDEPMNLSTLLAKAQGIANDDKKSVESVVITLPNGEKKVFDRSILDRASDVAIEIGSIVEIKRYEEFYVYVQGFAKQTGKIFLLADEPKTLRTLLLKIGLTNEEVENEGTVFINNKESVNVKDVLFGNKDIPLNIADSVHVFYEPFRVSIVGPVGSGLKTLSYKEPRTLSYLFKSLGISEPKTIEKIVLLRDGKIFAERTPDQLIFKENDVDLNRDDTLIVHSSLANAVYVVGDYASYVTFGYNEEITLQRIFSKIGLNDYRRIEEVQINGEKLDPWSDVAVPKASLVKITLKKPIYVVVSGFVPNTGRVQFEYYEKADLINLFGKIGGLIIDPTQYYISDKVLVIRNGKVVESFDAFDLAEAKANYQLQDGDFVYVTFKEPNHVYVFGRGVPNGLFRFTHVEPFDLKNLVAKLGGIPSGVSRKIQMFNGEKFTTIEWSEDTNFQLQNGTTLIFEQDTESFVYVIDQNGSPSLIYIDPQRGTMTLYEILTKLNVDRAYRTVQLIRDLQTHEIDITDFEKTRGFVVRPGDVVKVVGVPQNLAYVLGEVNSPGVVPLTEKMTVVQALISKGGFTAKAAPNNVYLFKGGLSDPNPQKLDLTGLARGRQVAVDPILSPGDVIFVPDNPFVTALDILPVVNAILNTIITVRTVIR</sequence>
<dbReference type="InterPro" id="IPR049712">
    <property type="entry name" value="Poly_export"/>
</dbReference>
<proteinExistence type="predicted"/>
<dbReference type="eggNOG" id="COG1596">
    <property type="taxonomic scope" value="Bacteria"/>
</dbReference>
<organism evidence="5 6">
    <name type="scientific">Pseudothermotoga thermarum DSM 5069</name>
    <dbReference type="NCBI Taxonomy" id="688269"/>
    <lineage>
        <taxon>Bacteria</taxon>
        <taxon>Thermotogati</taxon>
        <taxon>Thermotogota</taxon>
        <taxon>Thermotogae</taxon>
        <taxon>Thermotogales</taxon>
        <taxon>Thermotogaceae</taxon>
        <taxon>Pseudothermotoga</taxon>
    </lineage>
</organism>
<evidence type="ECO:0000256" key="1">
    <source>
        <dbReference type="ARBA" id="ARBA00022729"/>
    </source>
</evidence>
<name>F7YVL1_9THEM</name>
<evidence type="ECO:0000259" key="3">
    <source>
        <dbReference type="Pfam" id="PF02563"/>
    </source>
</evidence>
<feature type="domain" description="Soluble ligand binding" evidence="4">
    <location>
        <begin position="859"/>
        <end position="903"/>
    </location>
</feature>
<dbReference type="HOGENOM" id="CLU_008711_0_0_0"/>
<keyword evidence="2" id="KW-0472">Membrane</keyword>
<keyword evidence="2" id="KW-1133">Transmembrane helix</keyword>
<feature type="domain" description="Polysaccharide export protein N-terminal" evidence="3">
    <location>
        <begin position="60"/>
        <end position="131"/>
    </location>
</feature>
<dbReference type="Proteomes" id="UP000006804">
    <property type="component" value="Chromosome"/>
</dbReference>
<dbReference type="AlphaFoldDB" id="F7YVL1"/>
<dbReference type="Pfam" id="PF10531">
    <property type="entry name" value="SLBB"/>
    <property type="match status" value="1"/>
</dbReference>
<accession>F7YVL1</accession>
<gene>
    <name evidence="5" type="ORF">Theth_1618</name>
</gene>
<dbReference type="InterPro" id="IPR003715">
    <property type="entry name" value="Poly_export_N"/>
</dbReference>
<dbReference type="EMBL" id="CP002351">
    <property type="protein sequence ID" value="AEH51669.1"/>
    <property type="molecule type" value="Genomic_DNA"/>
</dbReference>
<keyword evidence="2" id="KW-0812">Transmembrane</keyword>
<protein>
    <submittedName>
        <fullName evidence="5">Polysaccharide export protein</fullName>
    </submittedName>
</protein>
<dbReference type="KEGG" id="tta:Theth_1618"/>
<dbReference type="GO" id="GO:0015159">
    <property type="term" value="F:polysaccharide transmembrane transporter activity"/>
    <property type="evidence" value="ECO:0007669"/>
    <property type="project" value="InterPro"/>
</dbReference>
<evidence type="ECO:0000256" key="2">
    <source>
        <dbReference type="SAM" id="Phobius"/>
    </source>
</evidence>
<reference evidence="5 6" key="1">
    <citation type="submission" date="2010-11" db="EMBL/GenBank/DDBJ databases">
        <title>The complete genome of Thermotoga thermarum DSM 5069.</title>
        <authorList>
            <consortium name="US DOE Joint Genome Institute (JGI-PGF)"/>
            <person name="Lucas S."/>
            <person name="Copeland A."/>
            <person name="Lapidus A."/>
            <person name="Bruce D."/>
            <person name="Goodwin L."/>
            <person name="Pitluck S."/>
            <person name="Kyrpides N."/>
            <person name="Mavromatis K."/>
            <person name="Ivanova N."/>
            <person name="Zeytun A."/>
            <person name="Brettin T."/>
            <person name="Detter J.C."/>
            <person name="Tapia R."/>
            <person name="Han C."/>
            <person name="Land M."/>
            <person name="Hauser L."/>
            <person name="Markowitz V."/>
            <person name="Cheng J.-F."/>
            <person name="Hugenholtz P."/>
            <person name="Woyke T."/>
            <person name="Wu D."/>
            <person name="Spring S."/>
            <person name="Schroeder M."/>
            <person name="Brambilla E."/>
            <person name="Klenk H.-P."/>
            <person name="Eisen J.A."/>
        </authorList>
    </citation>
    <scope>NUCLEOTIDE SEQUENCE [LARGE SCALE GENOMIC DNA]</scope>
    <source>
        <strain evidence="5 6">DSM 5069</strain>
    </source>
</reference>
<dbReference type="PANTHER" id="PTHR33619:SF3">
    <property type="entry name" value="POLYSACCHARIDE EXPORT PROTEIN GFCE-RELATED"/>
    <property type="match status" value="1"/>
</dbReference>
<evidence type="ECO:0000313" key="6">
    <source>
        <dbReference type="Proteomes" id="UP000006804"/>
    </source>
</evidence>
<dbReference type="Gene3D" id="3.30.1950.10">
    <property type="entry name" value="wza like domain"/>
    <property type="match status" value="1"/>
</dbReference>
<dbReference type="Gene3D" id="3.10.560.10">
    <property type="entry name" value="Outer membrane lipoprotein wza domain like"/>
    <property type="match status" value="2"/>
</dbReference>
<keyword evidence="6" id="KW-1185">Reference proteome</keyword>
<evidence type="ECO:0000313" key="5">
    <source>
        <dbReference type="EMBL" id="AEH51669.1"/>
    </source>
</evidence>
<dbReference type="PATRIC" id="fig|688269.3.peg.1668"/>